<comment type="caution">
    <text evidence="1">The sequence shown here is derived from an EMBL/GenBank/DDBJ whole genome shotgun (WGS) entry which is preliminary data.</text>
</comment>
<proteinExistence type="predicted"/>
<dbReference type="PANTHER" id="PTHR38031:SF1">
    <property type="entry name" value="SULFUR CARRIER PROTEIN CYSO"/>
    <property type="match status" value="1"/>
</dbReference>
<name>A0A3S4UHH8_METS7</name>
<evidence type="ECO:0008006" key="3">
    <source>
        <dbReference type="Google" id="ProtNLM"/>
    </source>
</evidence>
<evidence type="ECO:0000313" key="2">
    <source>
        <dbReference type="Proteomes" id="UP000288215"/>
    </source>
</evidence>
<sequence>MKVKAEFFADLREKVGCPAMELEIAGSTLLDLIEELDARTGGALMKNVLEGGKLKDLVKVLVNGRDVRGLRGLETGLNDGDVVSFFPPVAGG</sequence>
<dbReference type="NCBIfam" id="TIGR01687">
    <property type="entry name" value="moaD_arch"/>
    <property type="match status" value="1"/>
</dbReference>
<dbReference type="Pfam" id="PF02597">
    <property type="entry name" value="ThiS"/>
    <property type="match status" value="1"/>
</dbReference>
<evidence type="ECO:0000313" key="1">
    <source>
        <dbReference type="EMBL" id="RWX73910.1"/>
    </source>
</evidence>
<dbReference type="InterPro" id="IPR052045">
    <property type="entry name" value="Sulfur_Carrier/Prot_Modifier"/>
</dbReference>
<reference evidence="1 2" key="1">
    <citation type="submission" date="2018-12" db="EMBL/GenBank/DDBJ databases">
        <title>The complete genome of the methanogenic archaea of the candidate phylum Verstraetearchaeota, obtained from the metagenome of underground thermal water.</title>
        <authorList>
            <person name="Kadnikov V.V."/>
            <person name="Mardanov A.V."/>
            <person name="Beletsky A.V."/>
            <person name="Karnachuk O.V."/>
            <person name="Ravin N.V."/>
        </authorList>
    </citation>
    <scope>NUCLEOTIDE SEQUENCE [LARGE SCALE GENOMIC DNA]</scope>
    <source>
        <strain evidence="1">Ch88</strain>
    </source>
</reference>
<gene>
    <name evidence="1" type="ORF">Metus_0689</name>
</gene>
<dbReference type="InterPro" id="IPR012675">
    <property type="entry name" value="Beta-grasp_dom_sf"/>
</dbReference>
<protein>
    <recommendedName>
        <fullName evidence="3">Molybdopterin synthase sulfur carrier subunit</fullName>
    </recommendedName>
</protein>
<dbReference type="PANTHER" id="PTHR38031">
    <property type="entry name" value="SULFUR CARRIER PROTEIN SLR0821-RELATED"/>
    <property type="match status" value="1"/>
</dbReference>
<dbReference type="Gene3D" id="3.10.20.30">
    <property type="match status" value="1"/>
</dbReference>
<dbReference type="NCBIfam" id="NF041918">
    <property type="entry name" value="SAMP1"/>
    <property type="match status" value="1"/>
</dbReference>
<dbReference type="InterPro" id="IPR054834">
    <property type="entry name" value="SAMP1_3"/>
</dbReference>
<dbReference type="SUPFAM" id="SSF54285">
    <property type="entry name" value="MoaD/ThiS"/>
    <property type="match status" value="1"/>
</dbReference>
<accession>A0A3S4UHH8</accession>
<dbReference type="AlphaFoldDB" id="A0A3S4UHH8"/>
<organism evidence="1 2">
    <name type="scientific">Methanosuratincola subterraneus</name>
    <dbReference type="NCBI Taxonomy" id="2593994"/>
    <lineage>
        <taxon>Archaea</taxon>
        <taxon>Thermoproteota</taxon>
        <taxon>Methanosuratincolia</taxon>
        <taxon>Candidatus Methanomethylicales</taxon>
        <taxon>Candidatus Methanomethylicaceae</taxon>
        <taxon>Candidatus Methanosuratincola (ex Vanwonterghem et al. 2016)</taxon>
    </lineage>
</organism>
<dbReference type="EMBL" id="RXGA01000002">
    <property type="protein sequence ID" value="RWX73910.1"/>
    <property type="molecule type" value="Genomic_DNA"/>
</dbReference>
<dbReference type="InterPro" id="IPR003749">
    <property type="entry name" value="ThiS/MoaD-like"/>
</dbReference>
<dbReference type="InterPro" id="IPR010038">
    <property type="entry name" value="MoaD_arc-typ"/>
</dbReference>
<dbReference type="Proteomes" id="UP000288215">
    <property type="component" value="Unassembled WGS sequence"/>
</dbReference>
<dbReference type="InterPro" id="IPR016155">
    <property type="entry name" value="Mopterin_synth/thiamin_S_b"/>
</dbReference>